<dbReference type="EMBL" id="CATNWA010021952">
    <property type="protein sequence ID" value="CAI9624563.1"/>
    <property type="molecule type" value="Genomic_DNA"/>
</dbReference>
<sequence length="300" mass="33776">YSRDSTQEDQCYEDEDQISQEENVGKIHRSPASSPTYEEEDFVSEIRTDENDIREHSSCHLLLPQYCKEEDDLSYDPSEEHDLSPEMFPGFSNLDRSPDASNSVESPNKLHALPLRTHQGICGVDTLPDPSKPDEYSPLQSDSITLNLLPELQSVGRFIDCSNLIQCSPIKSEPTTSDIDSVPYNTDRHQAGFLHHNQSSITQRLAHKGRRTYQCPECGKSFNHSGNLIVHRRIHTGEKPFQCSHCGKAFAHRSNLVQHQIVHRGQASLPSVVYRNGLRGQAPLSSTMYKNGLRGQPMPP</sequence>
<evidence type="ECO:0000256" key="1">
    <source>
        <dbReference type="ARBA" id="ARBA00004123"/>
    </source>
</evidence>
<evidence type="ECO:0000256" key="6">
    <source>
        <dbReference type="ARBA" id="ARBA00023242"/>
    </source>
</evidence>
<dbReference type="InterPro" id="IPR013087">
    <property type="entry name" value="Znf_C2H2_type"/>
</dbReference>
<feature type="domain" description="C2H2-type" evidence="9">
    <location>
        <begin position="213"/>
        <end position="240"/>
    </location>
</feature>
<evidence type="ECO:0000313" key="11">
    <source>
        <dbReference type="Proteomes" id="UP001162483"/>
    </source>
</evidence>
<dbReference type="PANTHER" id="PTHR16515">
    <property type="entry name" value="PR DOMAIN ZINC FINGER PROTEIN"/>
    <property type="match status" value="1"/>
</dbReference>
<dbReference type="Pfam" id="PF00096">
    <property type="entry name" value="zf-C2H2"/>
    <property type="match status" value="2"/>
</dbReference>
<feature type="non-terminal residue" evidence="10">
    <location>
        <position position="1"/>
    </location>
</feature>
<dbReference type="PROSITE" id="PS00028">
    <property type="entry name" value="ZINC_FINGER_C2H2_1"/>
    <property type="match status" value="2"/>
</dbReference>
<evidence type="ECO:0000256" key="4">
    <source>
        <dbReference type="ARBA" id="ARBA00022771"/>
    </source>
</evidence>
<keyword evidence="3" id="KW-0677">Repeat</keyword>
<dbReference type="SUPFAM" id="SSF57667">
    <property type="entry name" value="beta-beta-alpha zinc fingers"/>
    <property type="match status" value="1"/>
</dbReference>
<name>A0ABN9HUH4_9NEOB</name>
<evidence type="ECO:0000256" key="7">
    <source>
        <dbReference type="PROSITE-ProRule" id="PRU00042"/>
    </source>
</evidence>
<keyword evidence="5" id="KW-0862">Zinc</keyword>
<dbReference type="InterPro" id="IPR036236">
    <property type="entry name" value="Znf_C2H2_sf"/>
</dbReference>
<feature type="compositionally biased region" description="Acidic residues" evidence="8">
    <location>
        <begin position="10"/>
        <end position="19"/>
    </location>
</feature>
<dbReference type="Gene3D" id="3.30.160.60">
    <property type="entry name" value="Classic Zinc Finger"/>
    <property type="match status" value="2"/>
</dbReference>
<organism evidence="10 11">
    <name type="scientific">Staurois parvus</name>
    <dbReference type="NCBI Taxonomy" id="386267"/>
    <lineage>
        <taxon>Eukaryota</taxon>
        <taxon>Metazoa</taxon>
        <taxon>Chordata</taxon>
        <taxon>Craniata</taxon>
        <taxon>Vertebrata</taxon>
        <taxon>Euteleostomi</taxon>
        <taxon>Amphibia</taxon>
        <taxon>Batrachia</taxon>
        <taxon>Anura</taxon>
        <taxon>Neobatrachia</taxon>
        <taxon>Ranoidea</taxon>
        <taxon>Ranidae</taxon>
        <taxon>Staurois</taxon>
    </lineage>
</organism>
<comment type="caution">
    <text evidence="10">The sequence shown here is derived from an EMBL/GenBank/DDBJ whole genome shotgun (WGS) entry which is preliminary data.</text>
</comment>
<evidence type="ECO:0000313" key="10">
    <source>
        <dbReference type="EMBL" id="CAI9624563.1"/>
    </source>
</evidence>
<gene>
    <name evidence="10" type="ORF">SPARVUS_LOCUS16677197</name>
</gene>
<evidence type="ECO:0000256" key="3">
    <source>
        <dbReference type="ARBA" id="ARBA00022737"/>
    </source>
</evidence>
<keyword evidence="4 7" id="KW-0863">Zinc-finger</keyword>
<dbReference type="PANTHER" id="PTHR16515:SF49">
    <property type="entry name" value="GASTRULA ZINC FINGER PROTEIN XLCGF49.1-LIKE-RELATED"/>
    <property type="match status" value="1"/>
</dbReference>
<keyword evidence="2" id="KW-0479">Metal-binding</keyword>
<feature type="non-terminal residue" evidence="10">
    <location>
        <position position="300"/>
    </location>
</feature>
<evidence type="ECO:0000256" key="2">
    <source>
        <dbReference type="ARBA" id="ARBA00022723"/>
    </source>
</evidence>
<evidence type="ECO:0000259" key="9">
    <source>
        <dbReference type="PROSITE" id="PS50157"/>
    </source>
</evidence>
<dbReference type="SMART" id="SM00355">
    <property type="entry name" value="ZnF_C2H2"/>
    <property type="match status" value="2"/>
</dbReference>
<feature type="region of interest" description="Disordered" evidence="8">
    <location>
        <begin position="1"/>
        <end position="42"/>
    </location>
</feature>
<comment type="subcellular location">
    <subcellularLocation>
        <location evidence="1">Nucleus</location>
    </subcellularLocation>
</comment>
<proteinExistence type="predicted"/>
<reference evidence="10" key="1">
    <citation type="submission" date="2023-05" db="EMBL/GenBank/DDBJ databases">
        <authorList>
            <person name="Stuckert A."/>
        </authorList>
    </citation>
    <scope>NUCLEOTIDE SEQUENCE</scope>
</reference>
<protein>
    <recommendedName>
        <fullName evidence="9">C2H2-type domain-containing protein</fullName>
    </recommendedName>
</protein>
<evidence type="ECO:0000256" key="5">
    <source>
        <dbReference type="ARBA" id="ARBA00022833"/>
    </source>
</evidence>
<dbReference type="PROSITE" id="PS50157">
    <property type="entry name" value="ZINC_FINGER_C2H2_2"/>
    <property type="match status" value="2"/>
</dbReference>
<feature type="domain" description="C2H2-type" evidence="9">
    <location>
        <begin position="241"/>
        <end position="268"/>
    </location>
</feature>
<keyword evidence="11" id="KW-1185">Reference proteome</keyword>
<evidence type="ECO:0000256" key="8">
    <source>
        <dbReference type="SAM" id="MobiDB-lite"/>
    </source>
</evidence>
<accession>A0ABN9HUH4</accession>
<dbReference type="Proteomes" id="UP001162483">
    <property type="component" value="Unassembled WGS sequence"/>
</dbReference>
<keyword evidence="6" id="KW-0539">Nucleus</keyword>
<dbReference type="InterPro" id="IPR050331">
    <property type="entry name" value="Zinc_finger"/>
</dbReference>